<dbReference type="InterPro" id="IPR032675">
    <property type="entry name" value="LRR_dom_sf"/>
</dbReference>
<evidence type="ECO:0000256" key="1">
    <source>
        <dbReference type="ARBA" id="ARBA00022741"/>
    </source>
</evidence>
<organism evidence="2 3">
    <name type="scientific">Rotaria sordida</name>
    <dbReference type="NCBI Taxonomy" id="392033"/>
    <lineage>
        <taxon>Eukaryota</taxon>
        <taxon>Metazoa</taxon>
        <taxon>Spiralia</taxon>
        <taxon>Gnathifera</taxon>
        <taxon>Rotifera</taxon>
        <taxon>Eurotatoria</taxon>
        <taxon>Bdelloidea</taxon>
        <taxon>Philodinida</taxon>
        <taxon>Philodinidae</taxon>
        <taxon>Rotaria</taxon>
    </lineage>
</organism>
<gene>
    <name evidence="2" type="ORF">OTI717_LOCUS6428</name>
</gene>
<keyword evidence="1" id="KW-0547">Nucleotide-binding</keyword>
<evidence type="ECO:0000313" key="2">
    <source>
        <dbReference type="EMBL" id="CAF3593483.1"/>
    </source>
</evidence>
<dbReference type="GO" id="GO:0004824">
    <property type="term" value="F:lysine-tRNA ligase activity"/>
    <property type="evidence" value="ECO:0007669"/>
    <property type="project" value="TreeGrafter"/>
</dbReference>
<comment type="caution">
    <text evidence="2">The sequence shown here is derived from an EMBL/GenBank/DDBJ whole genome shotgun (WGS) entry which is preliminary data.</text>
</comment>
<dbReference type="GO" id="GO:0017101">
    <property type="term" value="C:aminoacyl-tRNA synthetase multienzyme complex"/>
    <property type="evidence" value="ECO:0007669"/>
    <property type="project" value="TreeGrafter"/>
</dbReference>
<sequence length="341" mass="39442">MYNELKRRLKAEEQARKQTIVQEQTLSANDEVTSRHENNDQELNPNIMADLQFYYDQTKFAIINIRINRGDIIGTYGKPIRTKDDELSLISSELIILTLTLHQLSKTRLCQRYLDLMINDSVRQKFIVKIKIINYIRQFMTTILTRRLTSNISLTNNRQFWSWLNYVWNRYDRKRVQEIGPDRACAEWLLRCSGSVRFKNWTSITSDYNAIPSGGPGQCKLEEIRAIKACITSDGFAYLDGLTDLKKIHLEKCDQVGDGSIIRFKKVNDTLESIALIDLVQISDNGLSNLSDLKNLKQIILARLPGIKNREGIIKLLHNELPKCTVNYDDDYPPAPELKDK</sequence>
<dbReference type="GO" id="GO:0006430">
    <property type="term" value="P:lysyl-tRNA aminoacylation"/>
    <property type="evidence" value="ECO:0007669"/>
    <property type="project" value="TreeGrafter"/>
</dbReference>
<protein>
    <recommendedName>
        <fullName evidence="4">ATP synthase subunit s, mitochondrial</fullName>
    </recommendedName>
</protein>
<dbReference type="PANTHER" id="PTHR42918:SF9">
    <property type="entry name" value="LYSINE--TRNA LIGASE"/>
    <property type="match status" value="1"/>
</dbReference>
<accession>A0A818MR52</accession>
<dbReference type="GO" id="GO:0005829">
    <property type="term" value="C:cytosol"/>
    <property type="evidence" value="ECO:0007669"/>
    <property type="project" value="TreeGrafter"/>
</dbReference>
<reference evidence="2" key="1">
    <citation type="submission" date="2021-02" db="EMBL/GenBank/DDBJ databases">
        <authorList>
            <person name="Nowell W R."/>
        </authorList>
    </citation>
    <scope>NUCLEOTIDE SEQUENCE</scope>
</reference>
<dbReference type="SUPFAM" id="SSF52047">
    <property type="entry name" value="RNI-like"/>
    <property type="match status" value="1"/>
</dbReference>
<dbReference type="GO" id="GO:0000049">
    <property type="term" value="F:tRNA binding"/>
    <property type="evidence" value="ECO:0007669"/>
    <property type="project" value="TreeGrafter"/>
</dbReference>
<evidence type="ECO:0000313" key="3">
    <source>
        <dbReference type="Proteomes" id="UP000663823"/>
    </source>
</evidence>
<proteinExistence type="predicted"/>
<dbReference type="InterPro" id="IPR012340">
    <property type="entry name" value="NA-bd_OB-fold"/>
</dbReference>
<evidence type="ECO:0008006" key="4">
    <source>
        <dbReference type="Google" id="ProtNLM"/>
    </source>
</evidence>
<dbReference type="Gene3D" id="2.40.50.140">
    <property type="entry name" value="Nucleic acid-binding proteins"/>
    <property type="match status" value="1"/>
</dbReference>
<dbReference type="GO" id="GO:0005739">
    <property type="term" value="C:mitochondrion"/>
    <property type="evidence" value="ECO:0007669"/>
    <property type="project" value="TreeGrafter"/>
</dbReference>
<dbReference type="AlphaFoldDB" id="A0A818MR52"/>
<dbReference type="Proteomes" id="UP000663823">
    <property type="component" value="Unassembled WGS sequence"/>
</dbReference>
<dbReference type="PANTHER" id="PTHR42918">
    <property type="entry name" value="LYSYL-TRNA SYNTHETASE"/>
    <property type="match status" value="1"/>
</dbReference>
<dbReference type="Gene3D" id="3.80.10.10">
    <property type="entry name" value="Ribonuclease Inhibitor"/>
    <property type="match status" value="1"/>
</dbReference>
<name>A0A818MR52_9BILA</name>
<dbReference type="EMBL" id="CAJOAX010000450">
    <property type="protein sequence ID" value="CAF3593483.1"/>
    <property type="molecule type" value="Genomic_DNA"/>
</dbReference>